<comment type="caution">
    <text evidence="1">The sequence shown here is derived from an EMBL/GenBank/DDBJ whole genome shotgun (WGS) entry which is preliminary data.</text>
</comment>
<gene>
    <name evidence="1" type="ORF">LCGC14_0573990</name>
</gene>
<evidence type="ECO:0000313" key="1">
    <source>
        <dbReference type="EMBL" id="KKN56254.1"/>
    </source>
</evidence>
<reference evidence="1" key="1">
    <citation type="journal article" date="2015" name="Nature">
        <title>Complex archaea that bridge the gap between prokaryotes and eukaryotes.</title>
        <authorList>
            <person name="Spang A."/>
            <person name="Saw J.H."/>
            <person name="Jorgensen S.L."/>
            <person name="Zaremba-Niedzwiedzka K."/>
            <person name="Martijn J."/>
            <person name="Lind A.E."/>
            <person name="van Eijk R."/>
            <person name="Schleper C."/>
            <person name="Guy L."/>
            <person name="Ettema T.J."/>
        </authorList>
    </citation>
    <scope>NUCLEOTIDE SEQUENCE</scope>
</reference>
<organism evidence="1">
    <name type="scientific">marine sediment metagenome</name>
    <dbReference type="NCBI Taxonomy" id="412755"/>
    <lineage>
        <taxon>unclassified sequences</taxon>
        <taxon>metagenomes</taxon>
        <taxon>ecological metagenomes</taxon>
    </lineage>
</organism>
<accession>A0A0F9RNE5</accession>
<protein>
    <submittedName>
        <fullName evidence="1">Uncharacterized protein</fullName>
    </submittedName>
</protein>
<dbReference type="AlphaFoldDB" id="A0A0F9RNE5"/>
<dbReference type="EMBL" id="LAZR01000851">
    <property type="protein sequence ID" value="KKN56254.1"/>
    <property type="molecule type" value="Genomic_DNA"/>
</dbReference>
<proteinExistence type="predicted"/>
<name>A0A0F9RNE5_9ZZZZ</name>
<sequence>MARVKYLKVKDGKRLSIDRFPSFSATGSIRGMKNQFYGKQALLVHCGSYIYNVTAQPTIYSCAY</sequence>